<gene>
    <name evidence="2" type="ORF">HXL70_00180</name>
</gene>
<protein>
    <submittedName>
        <fullName evidence="2">Asp23/Gls24 family envelope stress response protein</fullName>
    </submittedName>
</protein>
<dbReference type="InterPro" id="IPR005531">
    <property type="entry name" value="Asp23"/>
</dbReference>
<sequence>MAAAEIKTSLGIISISEQVLATIARDTALQINEVMSMDGRYSHGISSVIGDGDAEGVRVSIRNKNVIIDLYICVKHGMRIPAVALQLQEAVKEDIFQYTGITVAEVNVNVQQIVFGAAR</sequence>
<dbReference type="GeneID" id="78276984"/>
<dbReference type="Proteomes" id="UP000757890">
    <property type="component" value="Unassembled WGS sequence"/>
</dbReference>
<comment type="similarity">
    <text evidence="1">Belongs to the asp23 family.</text>
</comment>
<evidence type="ECO:0000256" key="1">
    <source>
        <dbReference type="ARBA" id="ARBA00005721"/>
    </source>
</evidence>
<dbReference type="RefSeq" id="WP_007069221.1">
    <property type="nucleotide sequence ID" value="NZ_CAKVSM010000079.1"/>
</dbReference>
<organism evidence="2 3">
    <name type="scientific">Dialister invisus</name>
    <dbReference type="NCBI Taxonomy" id="218538"/>
    <lineage>
        <taxon>Bacteria</taxon>
        <taxon>Bacillati</taxon>
        <taxon>Bacillota</taxon>
        <taxon>Negativicutes</taxon>
        <taxon>Veillonellales</taxon>
        <taxon>Veillonellaceae</taxon>
        <taxon>Dialister</taxon>
    </lineage>
</organism>
<dbReference type="Pfam" id="PF03780">
    <property type="entry name" value="Asp23"/>
    <property type="match status" value="1"/>
</dbReference>
<evidence type="ECO:0000313" key="2">
    <source>
        <dbReference type="EMBL" id="MBF1128461.1"/>
    </source>
</evidence>
<evidence type="ECO:0000313" key="3">
    <source>
        <dbReference type="Proteomes" id="UP000757890"/>
    </source>
</evidence>
<dbReference type="AlphaFoldDB" id="A0A6L6TMH3"/>
<name>A0A6L6TMH3_9FIRM</name>
<dbReference type="PANTHER" id="PTHR34297:SF1">
    <property type="entry name" value="ASP23_GLS24 FAMILY ENVELOPE STRESS RESPONSE PROTEIN"/>
    <property type="match status" value="1"/>
</dbReference>
<accession>A0A6L6TMH3</accession>
<reference evidence="2" key="1">
    <citation type="submission" date="2020-04" db="EMBL/GenBank/DDBJ databases">
        <title>Deep metagenomics examines the oral microbiome during advanced dental caries in children, revealing novel taxa and co-occurrences with host molecules.</title>
        <authorList>
            <person name="Baker J.L."/>
            <person name="Morton J.T."/>
            <person name="Dinis M."/>
            <person name="Alvarez R."/>
            <person name="Tran N.C."/>
            <person name="Knight R."/>
            <person name="Edlund A."/>
        </authorList>
    </citation>
    <scope>NUCLEOTIDE SEQUENCE</scope>
    <source>
        <strain evidence="2">JCVI_32_bin.14</strain>
    </source>
</reference>
<dbReference type="EMBL" id="JABZMK010000001">
    <property type="protein sequence ID" value="MBF1128461.1"/>
    <property type="molecule type" value="Genomic_DNA"/>
</dbReference>
<dbReference type="PANTHER" id="PTHR34297">
    <property type="entry name" value="HYPOTHETICAL CYTOSOLIC PROTEIN-RELATED"/>
    <property type="match status" value="1"/>
</dbReference>
<comment type="caution">
    <text evidence="2">The sequence shown here is derived from an EMBL/GenBank/DDBJ whole genome shotgun (WGS) entry which is preliminary data.</text>
</comment>
<proteinExistence type="inferred from homology"/>